<name>A0AAV0QYV0_9ROSI</name>
<proteinExistence type="predicted"/>
<evidence type="ECO:0000313" key="2">
    <source>
        <dbReference type="EMBL" id="CAI0550181.1"/>
    </source>
</evidence>
<keyword evidence="3" id="KW-1185">Reference proteome</keyword>
<evidence type="ECO:0000313" key="1">
    <source>
        <dbReference type="EMBL" id="CAI0498043.1"/>
    </source>
</evidence>
<protein>
    <submittedName>
        <fullName evidence="2">Uncharacterized protein</fullName>
    </submittedName>
</protein>
<comment type="caution">
    <text evidence="2">The sequence shown here is derived from an EMBL/GenBank/DDBJ whole genome shotgun (WGS) entry which is preliminary data.</text>
</comment>
<dbReference type="Proteomes" id="UP001154282">
    <property type="component" value="Unassembled WGS sequence"/>
</dbReference>
<evidence type="ECO:0000313" key="3">
    <source>
        <dbReference type="Proteomes" id="UP001154282"/>
    </source>
</evidence>
<sequence>MKKSQLRSRSSP</sequence>
<organism evidence="2 3">
    <name type="scientific">Linum tenue</name>
    <dbReference type="NCBI Taxonomy" id="586396"/>
    <lineage>
        <taxon>Eukaryota</taxon>
        <taxon>Viridiplantae</taxon>
        <taxon>Streptophyta</taxon>
        <taxon>Embryophyta</taxon>
        <taxon>Tracheophyta</taxon>
        <taxon>Spermatophyta</taxon>
        <taxon>Magnoliopsida</taxon>
        <taxon>eudicotyledons</taxon>
        <taxon>Gunneridae</taxon>
        <taxon>Pentapetalae</taxon>
        <taxon>rosids</taxon>
        <taxon>fabids</taxon>
        <taxon>Malpighiales</taxon>
        <taxon>Linaceae</taxon>
        <taxon>Linum</taxon>
    </lineage>
</organism>
<gene>
    <name evidence="1" type="ORF">LITE_LOCUS41092</name>
    <name evidence="2" type="ORF">LITE_LOCUS45442</name>
</gene>
<accession>A0AAV0QYV0</accession>
<dbReference type="EMBL" id="CAMGYJ010000010">
    <property type="protein sequence ID" value="CAI0550181.1"/>
    <property type="molecule type" value="Genomic_DNA"/>
</dbReference>
<reference evidence="2" key="1">
    <citation type="submission" date="2022-08" db="EMBL/GenBank/DDBJ databases">
        <authorList>
            <person name="Gutierrez-Valencia J."/>
        </authorList>
    </citation>
    <scope>NUCLEOTIDE SEQUENCE</scope>
</reference>
<dbReference type="EMBL" id="CAMGYJ010000009">
    <property type="protein sequence ID" value="CAI0498043.1"/>
    <property type="molecule type" value="Genomic_DNA"/>
</dbReference>